<dbReference type="GO" id="GO:0005634">
    <property type="term" value="C:nucleus"/>
    <property type="evidence" value="ECO:0007669"/>
    <property type="project" value="UniProtKB-SubCell"/>
</dbReference>
<keyword evidence="7" id="KW-0804">Transcription</keyword>
<dbReference type="VEuPathDB" id="FungiDB:TSTA_094850"/>
<keyword evidence="14" id="KW-1185">Reference proteome</keyword>
<dbReference type="InParanoid" id="B8M2Y4"/>
<evidence type="ECO:0000256" key="1">
    <source>
        <dbReference type="ARBA" id="ARBA00004123"/>
    </source>
</evidence>
<comment type="catalytic activity">
    <reaction evidence="11">
        <text>L-methionyl-[protein] + S-adenosyl-L-methionine = S-methyl-L-methionyl-[protein] + S-adenosyl-L-homocysteine</text>
        <dbReference type="Rhea" id="RHEA:60560"/>
        <dbReference type="Rhea" id="RHEA-COMP:12313"/>
        <dbReference type="Rhea" id="RHEA-COMP:15592"/>
        <dbReference type="ChEBI" id="CHEBI:16044"/>
        <dbReference type="ChEBI" id="CHEBI:57856"/>
        <dbReference type="ChEBI" id="CHEBI:59789"/>
        <dbReference type="ChEBI" id="CHEBI:142742"/>
    </reaction>
    <physiologicalReaction direction="left-to-right" evidence="11">
        <dbReference type="Rhea" id="RHEA:60561"/>
    </physiologicalReaction>
</comment>
<dbReference type="Pfam" id="PF13489">
    <property type="entry name" value="Methyltransf_23"/>
    <property type="match status" value="1"/>
</dbReference>
<name>B8M2Y4_TALSN</name>
<dbReference type="InterPro" id="IPR029063">
    <property type="entry name" value="SAM-dependent_MTases_sf"/>
</dbReference>
<dbReference type="RefSeq" id="XP_002479202.1">
    <property type="nucleotide sequence ID" value="XM_002479157.1"/>
</dbReference>
<organism evidence="13 14">
    <name type="scientific">Talaromyces stipitatus (strain ATCC 10500 / CBS 375.48 / QM 6759 / NRRL 1006)</name>
    <name type="common">Penicillium stipitatum</name>
    <dbReference type="NCBI Taxonomy" id="441959"/>
    <lineage>
        <taxon>Eukaryota</taxon>
        <taxon>Fungi</taxon>
        <taxon>Dikarya</taxon>
        <taxon>Ascomycota</taxon>
        <taxon>Pezizomycotina</taxon>
        <taxon>Eurotiomycetes</taxon>
        <taxon>Eurotiomycetidae</taxon>
        <taxon>Eurotiales</taxon>
        <taxon>Trichocomaceae</taxon>
        <taxon>Talaromyces</taxon>
        <taxon>Talaromyces sect. Talaromyces</taxon>
    </lineage>
</organism>
<dbReference type="OrthoDB" id="2013972at2759"/>
<keyword evidence="8" id="KW-0539">Nucleus</keyword>
<dbReference type="PANTHER" id="PTHR43591">
    <property type="entry name" value="METHYLTRANSFERASE"/>
    <property type="match status" value="1"/>
</dbReference>
<evidence type="ECO:0000256" key="4">
    <source>
        <dbReference type="ARBA" id="ARBA00022691"/>
    </source>
</evidence>
<dbReference type="PANTHER" id="PTHR43591:SF30">
    <property type="entry name" value="PROTEIN-METHIONINE METHYLTRANSFERASE LAEA"/>
    <property type="match status" value="1"/>
</dbReference>
<keyword evidence="3" id="KW-0808">Transferase</keyword>
<evidence type="ECO:0000256" key="9">
    <source>
        <dbReference type="ARBA" id="ARBA00038158"/>
    </source>
</evidence>
<evidence type="ECO:0000256" key="11">
    <source>
        <dbReference type="ARBA" id="ARBA00047870"/>
    </source>
</evidence>
<comment type="similarity">
    <text evidence="9">Belongs to the methyltransferase superfamily. LaeA methyltransferase family.</text>
</comment>
<evidence type="ECO:0000256" key="12">
    <source>
        <dbReference type="SAM" id="MobiDB-lite"/>
    </source>
</evidence>
<evidence type="ECO:0000256" key="10">
    <source>
        <dbReference type="ARBA" id="ARBA00041581"/>
    </source>
</evidence>
<comment type="subcellular location">
    <subcellularLocation>
        <location evidence="1">Nucleus</location>
    </subcellularLocation>
</comment>
<evidence type="ECO:0000256" key="6">
    <source>
        <dbReference type="ARBA" id="ARBA00023015"/>
    </source>
</evidence>
<dbReference type="PhylomeDB" id="B8M2Y4"/>
<evidence type="ECO:0000256" key="7">
    <source>
        <dbReference type="ARBA" id="ARBA00023163"/>
    </source>
</evidence>
<sequence>MFPNHRHPAQPLQGTATTTTITATTTGSPQSSQLIYALPDASRIGQNVDAHNPHAGESARSSNNANTLMPSQYKLPEQHPRHLENGRTYHGYRRGVYMLPCDDEEQDRLDLFHKVITEARVGDGLIYAPHPPNARVLDLGCGTGIWAIDVANKYPDSFVAGMDLADIQPENCPKNCDFYAPRDFEYPWALGEDYWDLIHMQMGCGSVTSWPSLYRRIYSHLRPGGWFEQVEIDFEPRCEERSLEGTSMHKWYQYLKQATEMSARPIAHSVSETMAALEKQGFVNIDHQIVGLPLNPWHHDEHEKKVGRWYNLAISESVETLILAPLHRVWGFSREQIQQLALDVKREAYNKEIRAYNILHIYQAMKPENPSGN</sequence>
<dbReference type="STRING" id="441959.B8M2Y4"/>
<dbReference type="AlphaFoldDB" id="B8M2Y4"/>
<dbReference type="EMBL" id="EQ962653">
    <property type="protein sequence ID" value="EED22239.1"/>
    <property type="molecule type" value="Genomic_DNA"/>
</dbReference>
<feature type="region of interest" description="Disordered" evidence="12">
    <location>
        <begin position="45"/>
        <end position="70"/>
    </location>
</feature>
<keyword evidence="5" id="KW-0749">Sporulation</keyword>
<keyword evidence="6" id="KW-0805">Transcription regulation</keyword>
<evidence type="ECO:0000256" key="2">
    <source>
        <dbReference type="ARBA" id="ARBA00022603"/>
    </source>
</evidence>
<dbReference type="GO" id="GO:0030435">
    <property type="term" value="P:sporulation resulting in formation of a cellular spore"/>
    <property type="evidence" value="ECO:0007669"/>
    <property type="project" value="UniProtKB-KW"/>
</dbReference>
<gene>
    <name evidence="13" type="ORF">TSTA_094850</name>
</gene>
<proteinExistence type="inferred from homology"/>
<evidence type="ECO:0000256" key="3">
    <source>
        <dbReference type="ARBA" id="ARBA00022679"/>
    </source>
</evidence>
<reference evidence="14" key="1">
    <citation type="journal article" date="2015" name="Genome Announc.">
        <title>Genome sequence of the AIDS-associated pathogen Penicillium marneffei (ATCC18224) and its near taxonomic relative Talaromyces stipitatus (ATCC10500).</title>
        <authorList>
            <person name="Nierman W.C."/>
            <person name="Fedorova-Abrams N.D."/>
            <person name="Andrianopoulos A."/>
        </authorList>
    </citation>
    <scope>NUCLEOTIDE SEQUENCE [LARGE SCALE GENOMIC DNA]</scope>
    <source>
        <strain evidence="14">ATCC 10500 / CBS 375.48 / QM 6759 / NRRL 1006</strain>
    </source>
</reference>
<feature type="compositionally biased region" description="Polar residues" evidence="12">
    <location>
        <begin position="59"/>
        <end position="70"/>
    </location>
</feature>
<accession>B8M2Y4</accession>
<evidence type="ECO:0000313" key="13">
    <source>
        <dbReference type="EMBL" id="EED22239.1"/>
    </source>
</evidence>
<dbReference type="OMA" id="CDFYAPF"/>
<protein>
    <recommendedName>
        <fullName evidence="10">Velvet complex subunit laeA</fullName>
    </recommendedName>
</protein>
<dbReference type="GO" id="GO:0008168">
    <property type="term" value="F:methyltransferase activity"/>
    <property type="evidence" value="ECO:0007669"/>
    <property type="project" value="UniProtKB-KW"/>
</dbReference>
<evidence type="ECO:0000256" key="5">
    <source>
        <dbReference type="ARBA" id="ARBA00022969"/>
    </source>
</evidence>
<evidence type="ECO:0000256" key="8">
    <source>
        <dbReference type="ARBA" id="ARBA00023242"/>
    </source>
</evidence>
<dbReference type="CDD" id="cd02440">
    <property type="entry name" value="AdoMet_MTases"/>
    <property type="match status" value="1"/>
</dbReference>
<keyword evidence="4" id="KW-0949">S-adenosyl-L-methionine</keyword>
<dbReference type="eggNOG" id="ENOG502QQMC">
    <property type="taxonomic scope" value="Eukaryota"/>
</dbReference>
<dbReference type="Proteomes" id="UP000001745">
    <property type="component" value="Unassembled WGS sequence"/>
</dbReference>
<evidence type="ECO:0000313" key="14">
    <source>
        <dbReference type="Proteomes" id="UP000001745"/>
    </source>
</evidence>
<dbReference type="HOGENOM" id="CLU_010595_2_0_1"/>
<keyword evidence="2" id="KW-0489">Methyltransferase</keyword>
<dbReference type="Gene3D" id="3.40.50.150">
    <property type="entry name" value="Vaccinia Virus protein VP39"/>
    <property type="match status" value="1"/>
</dbReference>
<dbReference type="GO" id="GO:0032259">
    <property type="term" value="P:methylation"/>
    <property type="evidence" value="ECO:0007669"/>
    <property type="project" value="UniProtKB-KW"/>
</dbReference>
<dbReference type="SUPFAM" id="SSF53335">
    <property type="entry name" value="S-adenosyl-L-methionine-dependent methyltransferases"/>
    <property type="match status" value="1"/>
</dbReference>
<dbReference type="GeneID" id="8103815"/>